<keyword evidence="5" id="KW-1185">Reference proteome</keyword>
<evidence type="ECO:0000259" key="3">
    <source>
        <dbReference type="Pfam" id="PF00004"/>
    </source>
</evidence>
<reference evidence="4" key="1">
    <citation type="journal article" date="2018" name="DNA Res.">
        <title>Multiple hybrid de novo genome assembly of finger millet, an orphan allotetraploid crop.</title>
        <authorList>
            <person name="Hatakeyama M."/>
            <person name="Aluri S."/>
            <person name="Balachadran M.T."/>
            <person name="Sivarajan S.R."/>
            <person name="Patrignani A."/>
            <person name="Gruter S."/>
            <person name="Poveda L."/>
            <person name="Shimizu-Inatsugi R."/>
            <person name="Baeten J."/>
            <person name="Francoijs K.J."/>
            <person name="Nataraja K.N."/>
            <person name="Reddy Y.A.N."/>
            <person name="Phadnis S."/>
            <person name="Ravikumar R.L."/>
            <person name="Schlapbach R."/>
            <person name="Sreeman S.M."/>
            <person name="Shimizu K.K."/>
        </authorList>
    </citation>
    <scope>NUCLEOTIDE SEQUENCE</scope>
</reference>
<dbReference type="GO" id="GO:0016887">
    <property type="term" value="F:ATP hydrolysis activity"/>
    <property type="evidence" value="ECO:0007669"/>
    <property type="project" value="InterPro"/>
</dbReference>
<evidence type="ECO:0000256" key="1">
    <source>
        <dbReference type="RuleBase" id="RU003651"/>
    </source>
</evidence>
<name>A0AAV5CFH2_ELECO</name>
<feature type="region of interest" description="Disordered" evidence="2">
    <location>
        <begin position="1"/>
        <end position="21"/>
    </location>
</feature>
<feature type="compositionally biased region" description="Basic and acidic residues" evidence="2">
    <location>
        <begin position="237"/>
        <end position="247"/>
    </location>
</feature>
<keyword evidence="1" id="KW-0547">Nucleotide-binding</keyword>
<organism evidence="4 5">
    <name type="scientific">Eleusine coracana subsp. coracana</name>
    <dbReference type="NCBI Taxonomy" id="191504"/>
    <lineage>
        <taxon>Eukaryota</taxon>
        <taxon>Viridiplantae</taxon>
        <taxon>Streptophyta</taxon>
        <taxon>Embryophyta</taxon>
        <taxon>Tracheophyta</taxon>
        <taxon>Spermatophyta</taxon>
        <taxon>Magnoliopsida</taxon>
        <taxon>Liliopsida</taxon>
        <taxon>Poales</taxon>
        <taxon>Poaceae</taxon>
        <taxon>PACMAD clade</taxon>
        <taxon>Chloridoideae</taxon>
        <taxon>Cynodonteae</taxon>
        <taxon>Eleusininae</taxon>
        <taxon>Eleusine</taxon>
    </lineage>
</organism>
<dbReference type="InterPro" id="IPR003959">
    <property type="entry name" value="ATPase_AAA_core"/>
</dbReference>
<dbReference type="GO" id="GO:0005524">
    <property type="term" value="F:ATP binding"/>
    <property type="evidence" value="ECO:0007669"/>
    <property type="project" value="UniProtKB-KW"/>
</dbReference>
<comment type="caution">
    <text evidence="4">The sequence shown here is derived from an EMBL/GenBank/DDBJ whole genome shotgun (WGS) entry which is preliminary data.</text>
</comment>
<evidence type="ECO:0000313" key="4">
    <source>
        <dbReference type="EMBL" id="GJM96930.1"/>
    </source>
</evidence>
<proteinExistence type="inferred from homology"/>
<dbReference type="AlphaFoldDB" id="A0AAV5CFH2"/>
<keyword evidence="1" id="KW-0067">ATP-binding</keyword>
<accession>A0AAV5CFH2</accession>
<dbReference type="InterPro" id="IPR027417">
    <property type="entry name" value="P-loop_NTPase"/>
</dbReference>
<feature type="region of interest" description="Disordered" evidence="2">
    <location>
        <begin position="225"/>
        <end position="247"/>
    </location>
</feature>
<sequence length="247" mass="26636">MRKSMDASGSSGLCLSPGKGAKTSSCADVDRPIAAWLAADVFQELHDQVMDASARGRGLAERTKQLEDDLHPLIDQEDFLIYDAAAPPPDTDGDGACLTRYTNPSFISTISAATKRVSSRRLLVGSRSCNGVARVVCTIIVVVGELSAQGLDAAPSRRVQRLSVQQQSTSSSSKVTLSGLLNFIDGLWSACSGERIIVFTTNHVDRLDPALIRRGHMDRHIEMSYCRAQAPQGGGDDDGRRRREPHA</sequence>
<dbReference type="Proteomes" id="UP001054889">
    <property type="component" value="Unassembled WGS sequence"/>
</dbReference>
<dbReference type="PANTHER" id="PTHR23070">
    <property type="entry name" value="BCS1 AAA-TYPE ATPASE"/>
    <property type="match status" value="1"/>
</dbReference>
<dbReference type="SUPFAM" id="SSF52540">
    <property type="entry name" value="P-loop containing nucleoside triphosphate hydrolases"/>
    <property type="match status" value="1"/>
</dbReference>
<feature type="domain" description="ATPase AAA-type core" evidence="3">
    <location>
        <begin position="166"/>
        <end position="224"/>
    </location>
</feature>
<gene>
    <name evidence="4" type="primary">ga13808</name>
    <name evidence="4" type="ORF">PR202_ga13808</name>
</gene>
<dbReference type="InterPro" id="IPR003960">
    <property type="entry name" value="ATPase_AAA_CS"/>
</dbReference>
<evidence type="ECO:0000256" key="2">
    <source>
        <dbReference type="SAM" id="MobiDB-lite"/>
    </source>
</evidence>
<evidence type="ECO:0000313" key="5">
    <source>
        <dbReference type="Proteomes" id="UP001054889"/>
    </source>
</evidence>
<protein>
    <recommendedName>
        <fullName evidence="3">ATPase AAA-type core domain-containing protein</fullName>
    </recommendedName>
</protein>
<dbReference type="Pfam" id="PF00004">
    <property type="entry name" value="AAA"/>
    <property type="match status" value="1"/>
</dbReference>
<comment type="similarity">
    <text evidence="1">Belongs to the AAA ATPase family.</text>
</comment>
<reference evidence="4" key="2">
    <citation type="submission" date="2021-12" db="EMBL/GenBank/DDBJ databases">
        <title>Resequencing data analysis of finger millet.</title>
        <authorList>
            <person name="Hatakeyama M."/>
            <person name="Aluri S."/>
            <person name="Balachadran M.T."/>
            <person name="Sivarajan S.R."/>
            <person name="Poveda L."/>
            <person name="Shimizu-Inatsugi R."/>
            <person name="Schlapbach R."/>
            <person name="Sreeman S.M."/>
            <person name="Shimizu K.K."/>
        </authorList>
    </citation>
    <scope>NUCLEOTIDE SEQUENCE</scope>
</reference>
<dbReference type="PROSITE" id="PS00674">
    <property type="entry name" value="AAA"/>
    <property type="match status" value="1"/>
</dbReference>
<dbReference type="EMBL" id="BQKI01000006">
    <property type="protein sequence ID" value="GJM96930.1"/>
    <property type="molecule type" value="Genomic_DNA"/>
</dbReference>
<dbReference type="InterPro" id="IPR050747">
    <property type="entry name" value="Mitochondrial_chaperone_BCS1"/>
</dbReference>
<dbReference type="Gene3D" id="3.40.50.300">
    <property type="entry name" value="P-loop containing nucleotide triphosphate hydrolases"/>
    <property type="match status" value="1"/>
</dbReference>